<protein>
    <recommendedName>
        <fullName evidence="4">DUF868 family protein</fullName>
    </recommendedName>
</protein>
<dbReference type="PANTHER" id="PTHR31972">
    <property type="entry name" value="EXPRESSED PROTEIN"/>
    <property type="match status" value="1"/>
</dbReference>
<proteinExistence type="predicted"/>
<sequence length="363" mass="40217">MPDRILVCFRGGGAAAAGPSVPSLTTSVYETCLGVACLTWSRDALGVSLCAVLRFYADADEEKEEEEEEEVLSFCIRPLLLWKRRGARRFHLKDRRRVDFNWDLTRARFPPGGGPEPVSGYSVSASLDGAVLLVAGDLADAAPRKSKAHTPQISLIQPPISRREHVVLGDHGGGRCYRTRARFGGQDHQIAIDLEVKEKGREAAMSVEIDGERILLVRRLRWKFRGNEKVELGDSKIQVSWDLHKWFFQAMDEGASAGAASGVEEMGQAVFLLRFEEDEKQTGSSLYKGSPAAGHNTDWGRGSGDGCCWERQRRRGRRLRKTDSSSSSASTGSASTVIEWASAEEEEMRRAEGFSLLVYAWKH</sequence>
<evidence type="ECO:0000313" key="3">
    <source>
        <dbReference type="Proteomes" id="UP000734854"/>
    </source>
</evidence>
<gene>
    <name evidence="2" type="ORF">ZIOFF_014405</name>
</gene>
<keyword evidence="3" id="KW-1185">Reference proteome</keyword>
<dbReference type="EMBL" id="JACMSC010000004">
    <property type="protein sequence ID" value="KAG6524493.1"/>
    <property type="molecule type" value="Genomic_DNA"/>
</dbReference>
<dbReference type="OrthoDB" id="1894291at2759"/>
<evidence type="ECO:0008006" key="4">
    <source>
        <dbReference type="Google" id="ProtNLM"/>
    </source>
</evidence>
<evidence type="ECO:0000256" key="1">
    <source>
        <dbReference type="SAM" id="MobiDB-lite"/>
    </source>
</evidence>
<dbReference type="Pfam" id="PF05910">
    <property type="entry name" value="DUF868"/>
    <property type="match status" value="1"/>
</dbReference>
<dbReference type="InterPro" id="IPR008586">
    <property type="entry name" value="DUF868_pln"/>
</dbReference>
<dbReference type="Proteomes" id="UP000734854">
    <property type="component" value="Unassembled WGS sequence"/>
</dbReference>
<comment type="caution">
    <text evidence="2">The sequence shown here is derived from an EMBL/GenBank/DDBJ whole genome shotgun (WGS) entry which is preliminary data.</text>
</comment>
<dbReference type="PANTHER" id="PTHR31972:SF3">
    <property type="entry name" value="OS09G0416600 PROTEIN"/>
    <property type="match status" value="1"/>
</dbReference>
<name>A0A8J5HW78_ZINOF</name>
<feature type="region of interest" description="Disordered" evidence="1">
    <location>
        <begin position="282"/>
        <end position="305"/>
    </location>
</feature>
<accession>A0A8J5HW78</accession>
<dbReference type="AlphaFoldDB" id="A0A8J5HW78"/>
<reference evidence="2 3" key="1">
    <citation type="submission" date="2020-08" db="EMBL/GenBank/DDBJ databases">
        <title>Plant Genome Project.</title>
        <authorList>
            <person name="Zhang R.-G."/>
        </authorList>
    </citation>
    <scope>NUCLEOTIDE SEQUENCE [LARGE SCALE GENOMIC DNA]</scope>
    <source>
        <tissue evidence="2">Rhizome</tissue>
    </source>
</reference>
<organism evidence="2 3">
    <name type="scientific">Zingiber officinale</name>
    <name type="common">Ginger</name>
    <name type="synonym">Amomum zingiber</name>
    <dbReference type="NCBI Taxonomy" id="94328"/>
    <lineage>
        <taxon>Eukaryota</taxon>
        <taxon>Viridiplantae</taxon>
        <taxon>Streptophyta</taxon>
        <taxon>Embryophyta</taxon>
        <taxon>Tracheophyta</taxon>
        <taxon>Spermatophyta</taxon>
        <taxon>Magnoliopsida</taxon>
        <taxon>Liliopsida</taxon>
        <taxon>Zingiberales</taxon>
        <taxon>Zingiberaceae</taxon>
        <taxon>Zingiber</taxon>
    </lineage>
</organism>
<evidence type="ECO:0000313" key="2">
    <source>
        <dbReference type="EMBL" id="KAG6524493.1"/>
    </source>
</evidence>